<dbReference type="GO" id="GO:0005615">
    <property type="term" value="C:extracellular space"/>
    <property type="evidence" value="ECO:0007669"/>
    <property type="project" value="TreeGrafter"/>
</dbReference>
<dbReference type="GO" id="GO:0048018">
    <property type="term" value="F:receptor ligand activity"/>
    <property type="evidence" value="ECO:0007669"/>
    <property type="project" value="TreeGrafter"/>
</dbReference>
<comment type="caution">
    <text evidence="5">Lacks conserved residue(s) required for the propagation of feature annotation.</text>
</comment>
<feature type="domain" description="CTCK" evidence="7">
    <location>
        <begin position="31"/>
        <end position="124"/>
    </location>
</feature>
<feature type="chain" id="PRO_5033596707" description="CTCK domain-containing protein" evidence="6">
    <location>
        <begin position="20"/>
        <end position="130"/>
    </location>
</feature>
<organism evidence="8 9">
    <name type="scientific">Clytia hemisphaerica</name>
    <dbReference type="NCBI Taxonomy" id="252671"/>
    <lineage>
        <taxon>Eukaryota</taxon>
        <taxon>Metazoa</taxon>
        <taxon>Cnidaria</taxon>
        <taxon>Hydrozoa</taxon>
        <taxon>Hydroidolina</taxon>
        <taxon>Leptothecata</taxon>
        <taxon>Obeliida</taxon>
        <taxon>Clytiidae</taxon>
        <taxon>Clytia</taxon>
    </lineage>
</organism>
<keyword evidence="4" id="KW-1015">Disulfide bond</keyword>
<dbReference type="AlphaFoldDB" id="A0A7M5XD53"/>
<evidence type="ECO:0000256" key="2">
    <source>
        <dbReference type="ARBA" id="ARBA00022525"/>
    </source>
</evidence>
<dbReference type="InterPro" id="IPR004133">
    <property type="entry name" value="DAN_dom"/>
</dbReference>
<dbReference type="EnsemblMetazoa" id="CLYHEMT021314.1">
    <property type="protein sequence ID" value="CLYHEMP021314.1"/>
    <property type="gene ID" value="CLYHEMG021314"/>
</dbReference>
<evidence type="ECO:0000256" key="5">
    <source>
        <dbReference type="PROSITE-ProRule" id="PRU00039"/>
    </source>
</evidence>
<evidence type="ECO:0000256" key="3">
    <source>
        <dbReference type="ARBA" id="ARBA00022729"/>
    </source>
</evidence>
<keyword evidence="2" id="KW-0964">Secreted</keyword>
<dbReference type="PANTHER" id="PTHR15283:SF4">
    <property type="entry name" value="BURSICON"/>
    <property type="match status" value="1"/>
</dbReference>
<accession>A0A7M5XD53</accession>
<evidence type="ECO:0000256" key="1">
    <source>
        <dbReference type="ARBA" id="ARBA00004613"/>
    </source>
</evidence>
<dbReference type="PROSITE" id="PS01225">
    <property type="entry name" value="CTCK_2"/>
    <property type="match status" value="1"/>
</dbReference>
<dbReference type="Proteomes" id="UP000594262">
    <property type="component" value="Unplaced"/>
</dbReference>
<evidence type="ECO:0000256" key="4">
    <source>
        <dbReference type="ARBA" id="ARBA00023157"/>
    </source>
</evidence>
<dbReference type="OrthoDB" id="5948270at2759"/>
<dbReference type="PANTHER" id="PTHR15283">
    <property type="entry name" value="GREMLIN 1"/>
    <property type="match status" value="1"/>
</dbReference>
<sequence>MTLTKVFLLLVSTFYCVFCDQSKFRSYNEWCQTRKMTTEISYPGCETEYIKNNYCYGQCNSYYLPSALPENRINGGRPTFLCHVCAPSKMRLKKVFLNCPKLNKRKRRRVEIVEECRCVSSKCTFTPIWL</sequence>
<evidence type="ECO:0000313" key="8">
    <source>
        <dbReference type="EnsemblMetazoa" id="CLYHEMP021314.3"/>
    </source>
</evidence>
<proteinExistence type="predicted"/>
<dbReference type="InterPro" id="IPR029034">
    <property type="entry name" value="Cystine-knot_cytokine"/>
</dbReference>
<reference evidence="8" key="1">
    <citation type="submission" date="2021-01" db="UniProtKB">
        <authorList>
            <consortium name="EnsemblMetazoa"/>
        </authorList>
    </citation>
    <scope>IDENTIFICATION</scope>
</reference>
<protein>
    <recommendedName>
        <fullName evidence="7">CTCK domain-containing protein</fullName>
    </recommendedName>
</protein>
<dbReference type="Gene3D" id="2.10.90.10">
    <property type="entry name" value="Cystine-knot cytokines"/>
    <property type="match status" value="1"/>
</dbReference>
<dbReference type="GO" id="GO:0038098">
    <property type="term" value="P:sequestering of BMP from receptor via BMP binding"/>
    <property type="evidence" value="ECO:0007669"/>
    <property type="project" value="TreeGrafter"/>
</dbReference>
<dbReference type="InterPro" id="IPR006207">
    <property type="entry name" value="Cys_knot_C"/>
</dbReference>
<evidence type="ECO:0000256" key="6">
    <source>
        <dbReference type="SAM" id="SignalP"/>
    </source>
</evidence>
<feature type="signal peptide" evidence="6">
    <location>
        <begin position="1"/>
        <end position="19"/>
    </location>
</feature>
<dbReference type="GO" id="GO:0009887">
    <property type="term" value="P:animal organ morphogenesis"/>
    <property type="evidence" value="ECO:0007669"/>
    <property type="project" value="TreeGrafter"/>
</dbReference>
<dbReference type="SMART" id="SM00041">
    <property type="entry name" value="CT"/>
    <property type="match status" value="1"/>
</dbReference>
<evidence type="ECO:0000259" key="7">
    <source>
        <dbReference type="PROSITE" id="PS01225"/>
    </source>
</evidence>
<dbReference type="Pfam" id="PF03045">
    <property type="entry name" value="DAN"/>
    <property type="match status" value="1"/>
</dbReference>
<dbReference type="EnsemblMetazoa" id="CLYHEMT021314.3">
    <property type="protein sequence ID" value="CLYHEMP021314.3"/>
    <property type="gene ID" value="CLYHEMG021314"/>
</dbReference>
<keyword evidence="9" id="KW-1185">Reference proteome</keyword>
<evidence type="ECO:0000313" key="9">
    <source>
        <dbReference type="Proteomes" id="UP000594262"/>
    </source>
</evidence>
<comment type="subcellular location">
    <subcellularLocation>
        <location evidence="1">Secreted</location>
    </subcellularLocation>
</comment>
<keyword evidence="3 6" id="KW-0732">Signal</keyword>
<dbReference type="GO" id="GO:0036122">
    <property type="term" value="F:BMP binding"/>
    <property type="evidence" value="ECO:0007669"/>
    <property type="project" value="TreeGrafter"/>
</dbReference>
<name>A0A7M5XD53_9CNID</name>